<dbReference type="GO" id="GO:0051015">
    <property type="term" value="F:actin filament binding"/>
    <property type="evidence" value="ECO:0007669"/>
    <property type="project" value="TreeGrafter"/>
</dbReference>
<sequence>MTLAVVVDVHRWHGHEFRAGTQYRGHPVLKSERIKKYLAVVIATLYCLKQYNVFSKIFIIPPIGTGESTEESVYQLTNHYLAQHDPPMRVEDLIDDLRDGSKLIALIEHLSGERLHGEKGRRLRRPHFLSNVNQVLQFLERKRIEEKTKLLTEQMAYLQTCASSTSSIDSIGQTQSPMPCFDSPTEIDECCPAAAIRPTAIDRWKGGARKALLHWVKSSISQRFGVTVNDFGSSWRDGWAFLAIIHRIRIAETELGIARLLDPEDVDVPHPDEKSIMTYVAQFLHFYPETYASADLDEADLPVAPTSDLEILSLWLDKAESVLATRRNPSIDYKTQYYDFYTLKTEMKIQRDIYERLRSKINSNTQDVDLRAAWPNLVQRWAKVAKELQDWQHYLDNCLPGQLGQLSKWIIEAERRLALPILPNVQTTDMLPVIQRELDDHQVTN</sequence>
<reference evidence="7 8" key="1">
    <citation type="submission" date="2021-06" db="EMBL/GenBank/DDBJ databases">
        <title>Caerostris extrusa draft genome.</title>
        <authorList>
            <person name="Kono N."/>
            <person name="Arakawa K."/>
        </authorList>
    </citation>
    <scope>NUCLEOTIDE SEQUENCE [LARGE SCALE GENOMIC DNA]</scope>
</reference>
<organism evidence="7 8">
    <name type="scientific">Caerostris extrusa</name>
    <name type="common">Bark spider</name>
    <name type="synonym">Caerostris bankana</name>
    <dbReference type="NCBI Taxonomy" id="172846"/>
    <lineage>
        <taxon>Eukaryota</taxon>
        <taxon>Metazoa</taxon>
        <taxon>Ecdysozoa</taxon>
        <taxon>Arthropoda</taxon>
        <taxon>Chelicerata</taxon>
        <taxon>Arachnida</taxon>
        <taxon>Araneae</taxon>
        <taxon>Araneomorphae</taxon>
        <taxon>Entelegynae</taxon>
        <taxon>Araneoidea</taxon>
        <taxon>Araneidae</taxon>
        <taxon>Caerostris</taxon>
    </lineage>
</organism>
<dbReference type="Gene3D" id="1.10.418.10">
    <property type="entry name" value="Calponin-like domain"/>
    <property type="match status" value="3"/>
</dbReference>
<comment type="caution">
    <text evidence="7">The sequence shown here is derived from an EMBL/GenBank/DDBJ whole genome shotgun (WGS) entry which is preliminary data.</text>
</comment>
<feature type="domain" description="Calponin-homology (CH)" evidence="6">
    <location>
        <begin position="206"/>
        <end position="322"/>
    </location>
</feature>
<dbReference type="InterPro" id="IPR052403">
    <property type="entry name" value="LINC-complex_assoc"/>
</dbReference>
<evidence type="ECO:0000256" key="4">
    <source>
        <dbReference type="ARBA" id="ARBA00022989"/>
    </source>
</evidence>
<evidence type="ECO:0000256" key="1">
    <source>
        <dbReference type="ARBA" id="ARBA00004370"/>
    </source>
</evidence>
<dbReference type="Pfam" id="PF00307">
    <property type="entry name" value="CH"/>
    <property type="match status" value="2"/>
</dbReference>
<dbReference type="GO" id="GO:0034993">
    <property type="term" value="C:meiotic nuclear membrane microtubule tethering complex"/>
    <property type="evidence" value="ECO:0007669"/>
    <property type="project" value="TreeGrafter"/>
</dbReference>
<evidence type="ECO:0000256" key="3">
    <source>
        <dbReference type="ARBA" id="ARBA00022737"/>
    </source>
</evidence>
<evidence type="ECO:0000259" key="6">
    <source>
        <dbReference type="PROSITE" id="PS50021"/>
    </source>
</evidence>
<name>A0AAV4WAR1_CAEEX</name>
<keyword evidence="4" id="KW-1133">Transmembrane helix</keyword>
<keyword evidence="2" id="KW-0812">Transmembrane</keyword>
<dbReference type="GO" id="GO:0005737">
    <property type="term" value="C:cytoplasm"/>
    <property type="evidence" value="ECO:0007669"/>
    <property type="project" value="TreeGrafter"/>
</dbReference>
<dbReference type="AlphaFoldDB" id="A0AAV4WAR1"/>
<keyword evidence="8" id="KW-1185">Reference proteome</keyword>
<dbReference type="InterPro" id="IPR001715">
    <property type="entry name" value="CH_dom"/>
</dbReference>
<keyword evidence="5" id="KW-0472">Membrane</keyword>
<gene>
    <name evidence="7" type="primary">SYNE1</name>
    <name evidence="7" type="ORF">CEXT_458511</name>
</gene>
<accession>A0AAV4WAR1</accession>
<dbReference type="EMBL" id="BPLR01015868">
    <property type="protein sequence ID" value="GIY79299.1"/>
    <property type="molecule type" value="Genomic_DNA"/>
</dbReference>
<dbReference type="GO" id="GO:0005640">
    <property type="term" value="C:nuclear outer membrane"/>
    <property type="evidence" value="ECO:0007669"/>
    <property type="project" value="TreeGrafter"/>
</dbReference>
<dbReference type="PANTHER" id="PTHR47535:SF1">
    <property type="entry name" value="NESPRIN-1"/>
    <property type="match status" value="1"/>
</dbReference>
<keyword evidence="3" id="KW-0677">Repeat</keyword>
<feature type="domain" description="Calponin-homology (CH)" evidence="6">
    <location>
        <begin position="67"/>
        <end position="176"/>
    </location>
</feature>
<dbReference type="Proteomes" id="UP001054945">
    <property type="component" value="Unassembled WGS sequence"/>
</dbReference>
<comment type="subcellular location">
    <subcellularLocation>
        <location evidence="1">Membrane</location>
    </subcellularLocation>
</comment>
<dbReference type="InterPro" id="IPR036872">
    <property type="entry name" value="CH_dom_sf"/>
</dbReference>
<dbReference type="PROSITE" id="PS50021">
    <property type="entry name" value="CH"/>
    <property type="match status" value="2"/>
</dbReference>
<dbReference type="GO" id="GO:0007097">
    <property type="term" value="P:nuclear migration"/>
    <property type="evidence" value="ECO:0007669"/>
    <property type="project" value="TreeGrafter"/>
</dbReference>
<proteinExistence type="predicted"/>
<dbReference type="SUPFAM" id="SSF47576">
    <property type="entry name" value="Calponin-homology domain, CH-domain"/>
    <property type="match status" value="1"/>
</dbReference>
<evidence type="ECO:0000256" key="2">
    <source>
        <dbReference type="ARBA" id="ARBA00022692"/>
    </source>
</evidence>
<dbReference type="PANTHER" id="PTHR47535">
    <property type="entry name" value="MUSCLE-SPECIFIC PROTEIN 300 KDA, ISOFORM G"/>
    <property type="match status" value="1"/>
</dbReference>
<evidence type="ECO:0000256" key="5">
    <source>
        <dbReference type="ARBA" id="ARBA00023136"/>
    </source>
</evidence>
<evidence type="ECO:0000313" key="8">
    <source>
        <dbReference type="Proteomes" id="UP001054945"/>
    </source>
</evidence>
<evidence type="ECO:0000313" key="7">
    <source>
        <dbReference type="EMBL" id="GIY79299.1"/>
    </source>
</evidence>
<protein>
    <submittedName>
        <fullName evidence="7">Nesprin-1</fullName>
    </submittedName>
</protein>
<dbReference type="SMART" id="SM00033">
    <property type="entry name" value="CH"/>
    <property type="match status" value="2"/>
</dbReference>